<dbReference type="InterPro" id="IPR036663">
    <property type="entry name" value="Fumarylacetoacetase_C_sf"/>
</dbReference>
<reference evidence="4 5" key="1">
    <citation type="journal article" date="2018" name="Mol. Biol. Evol.">
        <title>Broad Genomic Sampling Reveals a Smut Pathogenic Ancestry of the Fungal Clade Ustilaginomycotina.</title>
        <authorList>
            <person name="Kijpornyongpan T."/>
            <person name="Mondo S.J."/>
            <person name="Barry K."/>
            <person name="Sandor L."/>
            <person name="Lee J."/>
            <person name="Lipzen A."/>
            <person name="Pangilinan J."/>
            <person name="LaButti K."/>
            <person name="Hainaut M."/>
            <person name="Henrissat B."/>
            <person name="Grigoriev I.V."/>
            <person name="Spatafora J.W."/>
            <person name="Aime M.C."/>
        </authorList>
    </citation>
    <scope>NUCLEOTIDE SEQUENCE [LARGE SCALE GENOMIC DNA]</scope>
    <source>
        <strain evidence="4 5">MCA 4186</strain>
    </source>
</reference>
<keyword evidence="5" id="KW-1185">Reference proteome</keyword>
<protein>
    <recommendedName>
        <fullName evidence="3">Fumarylacetoacetase-like C-terminal domain-containing protein</fullName>
    </recommendedName>
</protein>
<dbReference type="GO" id="GO:0046872">
    <property type="term" value="F:metal ion binding"/>
    <property type="evidence" value="ECO:0007669"/>
    <property type="project" value="UniProtKB-KW"/>
</dbReference>
<feature type="domain" description="Fumarylacetoacetase-like C-terminal" evidence="3">
    <location>
        <begin position="81"/>
        <end position="291"/>
    </location>
</feature>
<dbReference type="PANTHER" id="PTHR11820">
    <property type="entry name" value="ACYLPYRUVASE"/>
    <property type="match status" value="1"/>
</dbReference>
<comment type="similarity">
    <text evidence="1">Belongs to the FAH family.</text>
</comment>
<dbReference type="Pfam" id="PF01557">
    <property type="entry name" value="FAA_hydrolase"/>
    <property type="match status" value="1"/>
</dbReference>
<dbReference type="Gene3D" id="3.90.850.10">
    <property type="entry name" value="Fumarylacetoacetase-like, C-terminal domain"/>
    <property type="match status" value="1"/>
</dbReference>
<evidence type="ECO:0000256" key="1">
    <source>
        <dbReference type="ARBA" id="ARBA00010211"/>
    </source>
</evidence>
<dbReference type="PANTHER" id="PTHR11820:SF7">
    <property type="entry name" value="ACYLPYRUVASE FAHD1, MITOCHONDRIAL"/>
    <property type="match status" value="1"/>
</dbReference>
<name>A0A316Z7W1_9BASI</name>
<accession>A0A316Z7W1</accession>
<dbReference type="InterPro" id="IPR011234">
    <property type="entry name" value="Fumarylacetoacetase-like_C"/>
</dbReference>
<dbReference type="RefSeq" id="XP_025596594.1">
    <property type="nucleotide sequence ID" value="XM_025743066.1"/>
</dbReference>
<dbReference type="GeneID" id="37270610"/>
<dbReference type="EMBL" id="KZ819300">
    <property type="protein sequence ID" value="PWN96315.1"/>
    <property type="molecule type" value="Genomic_DNA"/>
</dbReference>
<dbReference type="STRING" id="58919.A0A316Z7W1"/>
<evidence type="ECO:0000256" key="2">
    <source>
        <dbReference type="ARBA" id="ARBA00022723"/>
    </source>
</evidence>
<dbReference type="AlphaFoldDB" id="A0A316Z7W1"/>
<dbReference type="OrthoDB" id="411064at2759"/>
<proteinExistence type="inferred from homology"/>
<evidence type="ECO:0000259" key="3">
    <source>
        <dbReference type="Pfam" id="PF01557"/>
    </source>
</evidence>
<dbReference type="GO" id="GO:0018773">
    <property type="term" value="F:acetylpyruvate hydrolase activity"/>
    <property type="evidence" value="ECO:0007669"/>
    <property type="project" value="TreeGrafter"/>
</dbReference>
<sequence>MSPTRLIRFIAVEDSRTYVGAPILPPDLDVAQYVAASDRSPLTARVLPSDNILDASLAPTDQLRTVARLLPILPPARIPSIRALGANYVQPGQEAREARAKRPALPILFFKPPQSCVVGHGDAIVVPKEMEHETDYEVELVVVIGRDCKDVQVHEALSYVRGYALGNDVSARKRMFAVPQWGLGKGADTYFPLSSTLLLASSSVDPESIALQTRLNGQLMQDGNTRDHLWGVAETIAKLSEGTTLHAGTLISMGTPPGEGFKRDPQVFLKHGDVVTISGSHGLGSLTNPVVQVTKLQVPGKAKL</sequence>
<organism evidence="4 5">
    <name type="scientific">Tilletiopsis washingtonensis</name>
    <dbReference type="NCBI Taxonomy" id="58919"/>
    <lineage>
        <taxon>Eukaryota</taxon>
        <taxon>Fungi</taxon>
        <taxon>Dikarya</taxon>
        <taxon>Basidiomycota</taxon>
        <taxon>Ustilaginomycotina</taxon>
        <taxon>Exobasidiomycetes</taxon>
        <taxon>Entylomatales</taxon>
        <taxon>Entylomatales incertae sedis</taxon>
        <taxon>Tilletiopsis</taxon>
    </lineage>
</organism>
<dbReference type="SUPFAM" id="SSF56529">
    <property type="entry name" value="FAH"/>
    <property type="match status" value="1"/>
</dbReference>
<dbReference type="Proteomes" id="UP000245946">
    <property type="component" value="Unassembled WGS sequence"/>
</dbReference>
<keyword evidence="2" id="KW-0479">Metal-binding</keyword>
<evidence type="ECO:0000313" key="5">
    <source>
        <dbReference type="Proteomes" id="UP000245946"/>
    </source>
</evidence>
<evidence type="ECO:0000313" key="4">
    <source>
        <dbReference type="EMBL" id="PWN96315.1"/>
    </source>
</evidence>
<gene>
    <name evidence="4" type="ORF">FA09DRAFT_331538</name>
</gene>